<evidence type="ECO:0000313" key="3">
    <source>
        <dbReference type="Proteomes" id="UP000198577"/>
    </source>
</evidence>
<dbReference type="CDD" id="cd07432">
    <property type="entry name" value="PHP_HisPPase"/>
    <property type="match status" value="1"/>
</dbReference>
<organism evidence="2 3">
    <name type="scientific">Caldicoprobacter faecalis</name>
    <dbReference type="NCBI Taxonomy" id="937334"/>
    <lineage>
        <taxon>Bacteria</taxon>
        <taxon>Bacillati</taxon>
        <taxon>Bacillota</taxon>
        <taxon>Clostridia</taxon>
        <taxon>Caldicoprobacterales</taxon>
        <taxon>Caldicoprobacteraceae</taxon>
        <taxon>Caldicoprobacter</taxon>
    </lineage>
</organism>
<gene>
    <name evidence="2" type="ORF">SAMN05444406_102147</name>
</gene>
<reference evidence="2 3" key="1">
    <citation type="submission" date="2016-10" db="EMBL/GenBank/DDBJ databases">
        <authorList>
            <person name="de Groot N.N."/>
        </authorList>
    </citation>
    <scope>NUCLEOTIDE SEQUENCE [LARGE SCALE GENOMIC DNA]</scope>
    <source>
        <strain evidence="2 3">DSM 20678</strain>
    </source>
</reference>
<dbReference type="Gene3D" id="3.20.20.140">
    <property type="entry name" value="Metal-dependent hydrolases"/>
    <property type="match status" value="1"/>
</dbReference>
<evidence type="ECO:0000313" key="2">
    <source>
        <dbReference type="EMBL" id="SFP70476.1"/>
    </source>
</evidence>
<dbReference type="InterPro" id="IPR052018">
    <property type="entry name" value="PHP_domain"/>
</dbReference>
<name>A0A1I5SJD6_9FIRM</name>
<dbReference type="InterPro" id="IPR003141">
    <property type="entry name" value="Pol/His_phosphatase_N"/>
</dbReference>
<dbReference type="EMBL" id="FOXR01000002">
    <property type="protein sequence ID" value="SFP70476.1"/>
    <property type="molecule type" value="Genomic_DNA"/>
</dbReference>
<dbReference type="Pfam" id="PF02811">
    <property type="entry name" value="PHP"/>
    <property type="match status" value="1"/>
</dbReference>
<evidence type="ECO:0000259" key="1">
    <source>
        <dbReference type="SMART" id="SM00481"/>
    </source>
</evidence>
<dbReference type="GO" id="GO:0004534">
    <property type="term" value="F:5'-3' RNA exonuclease activity"/>
    <property type="evidence" value="ECO:0007669"/>
    <property type="project" value="TreeGrafter"/>
</dbReference>
<dbReference type="PANTHER" id="PTHR42924:SF3">
    <property type="entry name" value="POLYMERASE_HISTIDINOL PHOSPHATASE N-TERMINAL DOMAIN-CONTAINING PROTEIN"/>
    <property type="match status" value="1"/>
</dbReference>
<dbReference type="Proteomes" id="UP000198577">
    <property type="component" value="Unassembled WGS sequence"/>
</dbReference>
<proteinExistence type="predicted"/>
<dbReference type="AlphaFoldDB" id="A0A1I5SJD6"/>
<keyword evidence="3" id="KW-1185">Reference proteome</keyword>
<dbReference type="GO" id="GO:0035312">
    <property type="term" value="F:5'-3' DNA exonuclease activity"/>
    <property type="evidence" value="ECO:0007669"/>
    <property type="project" value="TreeGrafter"/>
</dbReference>
<dbReference type="SMART" id="SM00481">
    <property type="entry name" value="POLIIIAc"/>
    <property type="match status" value="1"/>
</dbReference>
<dbReference type="STRING" id="937334.SAMN05444406_102147"/>
<protein>
    <recommendedName>
        <fullName evidence="1">Polymerase/histidinol phosphatase N-terminal domain-containing protein</fullName>
    </recommendedName>
</protein>
<feature type="domain" description="Polymerase/histidinol phosphatase N-terminal" evidence="1">
    <location>
        <begin position="5"/>
        <end position="72"/>
    </location>
</feature>
<dbReference type="RefSeq" id="WP_025747006.1">
    <property type="nucleotide sequence ID" value="NZ_FOXR01000002.1"/>
</dbReference>
<sequence>MRIAVDLHIHSALSPCADDDMTPNNIVNMAVLKGLDAIAITDHNSCDNVKAIMKVADDRVLVLPGMEVQTKEDVHLLCYFDDIKSLLDFDAHIRNFMPKMPNVPHIFGNQYIMDENDQIIGEREHLLLSSLDLSVDQIVQLVSQRGGVVVPAHVDRPSYSIISQLGLIPPDLGFNVLEVSKFDTNYTMYLQGFRYIHSSDAHQLGQILEREMLIDIYNVSLTAIIQWFKRSAVI</sequence>
<dbReference type="PANTHER" id="PTHR42924">
    <property type="entry name" value="EXONUCLEASE"/>
    <property type="match status" value="1"/>
</dbReference>
<dbReference type="InterPro" id="IPR004013">
    <property type="entry name" value="PHP_dom"/>
</dbReference>
<dbReference type="OrthoDB" id="9791620at2"/>
<accession>A0A1I5SJD6</accession>
<dbReference type="SUPFAM" id="SSF89550">
    <property type="entry name" value="PHP domain-like"/>
    <property type="match status" value="1"/>
</dbReference>
<dbReference type="InterPro" id="IPR016195">
    <property type="entry name" value="Pol/histidinol_Pase-like"/>
</dbReference>